<evidence type="ECO:0000256" key="10">
    <source>
        <dbReference type="ARBA" id="ARBA00023002"/>
    </source>
</evidence>
<dbReference type="InterPro" id="IPR012677">
    <property type="entry name" value="Nucleotide-bd_a/b_plait_sf"/>
</dbReference>
<comment type="catalytic activity">
    <reaction evidence="16">
        <text>N(6)-[(R)-lipoyl]-L-lysyl-[protein] + 2-oxoglutarate + H(+) = N(6)-[(R)-S(8)-succinyldihydrolipoyl]-L-lysyl-[protein] + CO2</text>
        <dbReference type="Rhea" id="RHEA:12188"/>
        <dbReference type="Rhea" id="RHEA-COMP:10474"/>
        <dbReference type="Rhea" id="RHEA-COMP:20092"/>
        <dbReference type="ChEBI" id="CHEBI:15378"/>
        <dbReference type="ChEBI" id="CHEBI:16526"/>
        <dbReference type="ChEBI" id="CHEBI:16810"/>
        <dbReference type="ChEBI" id="CHEBI:83099"/>
        <dbReference type="ChEBI" id="CHEBI:83120"/>
        <dbReference type="EC" id="1.2.4.2"/>
    </reaction>
</comment>
<dbReference type="InterPro" id="IPR035979">
    <property type="entry name" value="RBD_domain_sf"/>
</dbReference>
<dbReference type="STRING" id="36022.A0A1V2KZQ6"/>
<organism evidence="20 21">
    <name type="scientific">Cyberlindnera fabianii</name>
    <name type="common">Yeast</name>
    <name type="synonym">Hansenula fabianii</name>
    <dbReference type="NCBI Taxonomy" id="36022"/>
    <lineage>
        <taxon>Eukaryota</taxon>
        <taxon>Fungi</taxon>
        <taxon>Dikarya</taxon>
        <taxon>Ascomycota</taxon>
        <taxon>Saccharomycotina</taxon>
        <taxon>Saccharomycetes</taxon>
        <taxon>Phaffomycetales</taxon>
        <taxon>Phaffomycetaceae</taxon>
        <taxon>Cyberlindnera</taxon>
    </lineage>
</organism>
<keyword evidence="12" id="KW-0496">Mitochondrion</keyword>
<dbReference type="Gene3D" id="3.40.50.300">
    <property type="entry name" value="P-loop containing nucleotide triphosphate hydrolases"/>
    <property type="match status" value="1"/>
</dbReference>
<dbReference type="FunFam" id="3.40.50.970:FF:000002">
    <property type="entry name" value="2-oxoglutarate dehydrogenase, E1 component"/>
    <property type="match status" value="1"/>
</dbReference>
<evidence type="ECO:0000256" key="3">
    <source>
        <dbReference type="ARBA" id="ARBA00004305"/>
    </source>
</evidence>
<feature type="compositionally biased region" description="Basic and acidic residues" evidence="18">
    <location>
        <begin position="1929"/>
        <end position="1946"/>
    </location>
</feature>
<evidence type="ECO:0000256" key="5">
    <source>
        <dbReference type="ARBA" id="ARBA00012280"/>
    </source>
</evidence>
<dbReference type="FunFam" id="3.40.50.12470:FF:000003">
    <property type="entry name" value="2-oxoglutarate dehydrogenase E1 component"/>
    <property type="match status" value="1"/>
</dbReference>
<dbReference type="Pfam" id="PF00076">
    <property type="entry name" value="RRM_1"/>
    <property type="match status" value="1"/>
</dbReference>
<dbReference type="Gene3D" id="3.30.70.330">
    <property type="match status" value="1"/>
</dbReference>
<comment type="caution">
    <text evidence="20">The sequence shown here is derived from an EMBL/GenBank/DDBJ whole genome shotgun (WGS) entry which is preliminary data.</text>
</comment>
<evidence type="ECO:0000256" key="12">
    <source>
        <dbReference type="ARBA" id="ARBA00023128"/>
    </source>
</evidence>
<dbReference type="InterPro" id="IPR053940">
    <property type="entry name" value="UTP25_NTPase-like"/>
</dbReference>
<evidence type="ECO:0000313" key="20">
    <source>
        <dbReference type="EMBL" id="ONH65034.1"/>
    </source>
</evidence>
<feature type="compositionally biased region" description="Low complexity" evidence="18">
    <location>
        <begin position="1667"/>
        <end position="1686"/>
    </location>
</feature>
<evidence type="ECO:0000256" key="1">
    <source>
        <dbReference type="ARBA" id="ARBA00001946"/>
    </source>
</evidence>
<dbReference type="Proteomes" id="UP000189513">
    <property type="component" value="Unassembled WGS sequence"/>
</dbReference>
<comment type="subcellular location">
    <subcellularLocation>
        <location evidence="3">Mitochondrion matrix</location>
    </subcellularLocation>
</comment>
<evidence type="ECO:0000256" key="15">
    <source>
        <dbReference type="ARBA" id="ARBA00042984"/>
    </source>
</evidence>
<evidence type="ECO:0000256" key="14">
    <source>
        <dbReference type="ARBA" id="ARBA00040267"/>
    </source>
</evidence>
<evidence type="ECO:0000256" key="8">
    <source>
        <dbReference type="ARBA" id="ARBA00022842"/>
    </source>
</evidence>
<dbReference type="InterPro" id="IPR011603">
    <property type="entry name" value="2oxoglutarate_DH_E1"/>
</dbReference>
<evidence type="ECO:0000256" key="2">
    <source>
        <dbReference type="ARBA" id="ARBA00001964"/>
    </source>
</evidence>
<keyword evidence="8" id="KW-0460">Magnesium</keyword>
<keyword evidence="6" id="KW-0816">Tricarboxylic acid cycle</keyword>
<sequence length="2185" mass="247250">MAPQTSRKPRARSPGRGNSSGPQRKRQNRGRQEMRSVTRTARRPDKHHQEEEFAQDVEQSESDIDEGSDGEDQEAGVEKETHSCILSLPPTESAKRHQKIPHSASLSSYSIKQRVQDQFINKYGDEALENDIAQQIFDPMMSYKDVLFPYSDYKSSDDYQKLYALHAINHIHKTRDRILKNTMKLRIQNEKLEKGQLKPEDEREYRDQGFTRPKVLVVLPTRHQCYKVMQHFIALCGVEQVENQKKFKSQFYDDSEVPDTKPDDFRDLFEGNSNDFFCLGIKMTRKSMKLYSSFYQSDIIFASPLGVHLILNNPDKKKRQTDFLSSIEMLIVDKAHAIEMQNWDNVLSLLKFVNKVPEEMHDTDFSRVRMWSIDDQAKYFTQTLVFTEYNTPNINNLLSRSLNIFGKYRFRTIVPVKESGMHKVGIKIKQIFSRFDSSSPLSEPDDRFNYFKSVIVPSLAKSTTYEDGMLIYIPSYTDFIRIKNYLHQKTSLLFCDVNEYSKQQDLTRSRALFQQGRVKIMLYTERIHHYKRYNLKGVKNVLMYGVPTNPVFYTEVVTSIARSVFEDIADFNISSVRCLYSKWDALALERVVGTERAPVLTHGQNEFYERLTSATMLSALRGRVLPRSRALKALQKSSIQRYARVYSTSTDGFLSTVNATYIDEMYDAWKHDPSSVHASWNAYFKNLDGNIPASQAFVAPPTLVPTPSGGVAPVIPTGGHNDDVLLHLKTQLLVRAYQVRGHQKAHIDPLGISFADDKSGSIPKELTLEHYGFTDADLNKKIQLGPGILPRFARDGKDEMTLKEVIDTCEKLYCSTIGFEYIHIPSREKCDWLRERLEIPTPYQYTVDQKRQILDRLVWATSFESFLATKFPNDKRFGLEGAEAVIPGVKALIDRAVELGVEDVIIGMPHRGRLNMLSNVVRKPNEAIFSEFTGSKEVDEGSGDVKYHLGMNFQRPTTSGKHVNLSLVANPSHLEAEDPVVLGRTRAVQHYKKDVGTFNKAIGVLFHGDAAFAGQGVVYETIGFSALPAYSTGGTIHVIVNNQIGFTTDPRASRSTPYPSDIAKSINAPIFHVNADDVEGLTFIFTLAAEWRATFHSDVIIDVVGYRKYGHNETDQPSFTQPLMYQKISQKQSVIDIYIQKLIDEGSFTKADVDEHKQWVWNILEESFGKSKEYKPTSREWLTTPWEGFKSPKELAHEVLPHLPTAVEEDTLKHIGEVISSWPEAFEVHRNLKRILNQRKKAVESGEGIDWATGEALAYGSLVNEGYHVRVSGQDVERGTFSQRHAVLHDQKSEKTYTPLKYVSENQADFVISNSSLSEYGVMGFEYGYSLTSPDAFVQWEAQFGDFANTAQVIIDQFIAAGESKWKQRSGLVLTLPHGYDGQGPEHSSGRIERYLQLTNEDPRVFPSPEKLERQHQDCNFQVAYPTTPANLFHLYRRQMHRQFRKPLALFFSKQLLRHPLAKSDLSEFSGDSHFQWIIEDVELGKSIGTKDEIKRVVLMSGQVYTALHKKRAQLEDKTTAFIKIEQMHPFPWAQLRDSLNSFPNAEDLVFCQEEPLNMGTWSYVQPRFNTLPGVLHLNDHEETTSQKLTTANDLHHPPSPIFSTILTTHSIIPQGTLNHTFNNTPTKSSSSLSLPVKNKQTMDLRQFTTTPSNNFDAQDQRRTSISSMSSAQSGYASSAYGGAQANQTPSNSRFSQGHFAQGNPHHQHPQVLYQHHQPPHHNQHAAHQHQQQVANNANPAAQNSNWLQNSGLSVTPWIEQQAQVTNSTSSIENQNFVNSYGNNLNGPSQGSFGQFQHHQPQHQHVAHGQPPQFGHAQQVSAQHLGMSQSMQASVDSQSARVSPSSSNNIPFAIKKEQLLEVMTKLNLPLPYAFNYHFDNGVFRGLAFANFTSTDETTTVVNQLNGREIGGRKLRVEYKKMLPLAERERIEREKREKRGQLEEQHRSTSNASLASMISISSTPSANKPLGSAGTGSVAGGVVPQLTGAPGVITDQPLQPQHTAAERYYAPIPFVSNLPIPPTQVDFNDAETLEFYSQLLFFRDDRDKIYSEIAYPATLSQNHKRIITILAQFLGLVELFDNNLILIKRRNVIHDPSPILRSQSHNTIPLLNQQQGVSSSSVGSSSQQRFRQQSVPQQGPNRIPPNFSLGGLQNANNGLSSAALLRNNPTPTRVLPPLYNHSPTYY</sequence>
<dbReference type="SUPFAM" id="SSF52518">
    <property type="entry name" value="Thiamin diphosphate-binding fold (THDP-binding)"/>
    <property type="match status" value="2"/>
</dbReference>
<comment type="function">
    <text evidence="13">The 2-oxoglutarate dehydrogenase complex catalyzes the overall conversion of 2-oxoglutarate to succinyl-CoA and CO(2). It contains multiple copies of three enzymatic components: 2-oxoglutarate dehydrogenase (E1), dihydrolipoamide succinyltransferase (E2) and lipoamide dehydrogenase (E3).</text>
</comment>
<dbReference type="NCBIfam" id="TIGR00239">
    <property type="entry name" value="2oxo_dh_E1"/>
    <property type="match status" value="1"/>
</dbReference>
<evidence type="ECO:0000259" key="19">
    <source>
        <dbReference type="PROSITE" id="PS50102"/>
    </source>
</evidence>
<dbReference type="PANTHER" id="PTHR23152">
    <property type="entry name" value="2-OXOGLUTARATE DEHYDROGENASE"/>
    <property type="match status" value="1"/>
</dbReference>
<dbReference type="GO" id="GO:0006099">
    <property type="term" value="P:tricarboxylic acid cycle"/>
    <property type="evidence" value="ECO:0007669"/>
    <property type="project" value="UniProtKB-KW"/>
</dbReference>
<dbReference type="Gene3D" id="3.40.50.12470">
    <property type="match status" value="1"/>
</dbReference>
<proteinExistence type="inferred from homology"/>
<comment type="cofactor">
    <cofactor evidence="2">
        <name>thiamine diphosphate</name>
        <dbReference type="ChEBI" id="CHEBI:58937"/>
    </cofactor>
</comment>
<feature type="compositionally biased region" description="Polar residues" evidence="18">
    <location>
        <begin position="1687"/>
        <end position="1696"/>
    </location>
</feature>
<dbReference type="Gene3D" id="3.40.50.11610">
    <property type="entry name" value="Multifunctional 2-oxoglutarate metabolism enzyme, C-terminal domain"/>
    <property type="match status" value="1"/>
</dbReference>
<dbReference type="Pfam" id="PF00676">
    <property type="entry name" value="E1_dh"/>
    <property type="match status" value="1"/>
</dbReference>
<dbReference type="NCBIfam" id="NF006914">
    <property type="entry name" value="PRK09404.1"/>
    <property type="match status" value="1"/>
</dbReference>
<dbReference type="SUPFAM" id="SSF54928">
    <property type="entry name" value="RNA-binding domain, RBD"/>
    <property type="match status" value="1"/>
</dbReference>
<dbReference type="GO" id="GO:0046872">
    <property type="term" value="F:metal ion binding"/>
    <property type="evidence" value="ECO:0007669"/>
    <property type="project" value="UniProtKB-KW"/>
</dbReference>
<keyword evidence="9" id="KW-0809">Transit peptide</keyword>
<dbReference type="Pfam" id="PF22916">
    <property type="entry name" value="UTP25_NTPase-like"/>
    <property type="match status" value="1"/>
</dbReference>
<dbReference type="FunFam" id="1.10.287.1150:FF:000002">
    <property type="entry name" value="2-oxoglutarate dehydrogenase E1 component"/>
    <property type="match status" value="1"/>
</dbReference>
<dbReference type="Gene3D" id="3.40.50.970">
    <property type="match status" value="1"/>
</dbReference>
<dbReference type="InterPro" id="IPR042179">
    <property type="entry name" value="KGD_C_sf"/>
</dbReference>
<accession>A0A1V2KZQ6</accession>
<feature type="non-terminal residue" evidence="20">
    <location>
        <position position="2185"/>
    </location>
</feature>
<dbReference type="Pfam" id="PF16078">
    <property type="entry name" value="2-oxogl_dehyd_N"/>
    <property type="match status" value="1"/>
</dbReference>
<feature type="compositionally biased region" description="Polar residues" evidence="18">
    <location>
        <begin position="1779"/>
        <end position="1788"/>
    </location>
</feature>
<feature type="compositionally biased region" description="Polar residues" evidence="18">
    <location>
        <begin position="1618"/>
        <end position="1628"/>
    </location>
</feature>
<feature type="compositionally biased region" description="Polar residues" evidence="18">
    <location>
        <begin position="1816"/>
        <end position="1848"/>
    </location>
</feature>
<comment type="similarity">
    <text evidence="4">Belongs to the alpha-ketoglutarate dehydrogenase family.</text>
</comment>
<keyword evidence="17" id="KW-0694">RNA-binding</keyword>
<dbReference type="InterPro" id="IPR031717">
    <property type="entry name" value="ODO-1/KGD_C"/>
</dbReference>
<dbReference type="InterPro" id="IPR029061">
    <property type="entry name" value="THDP-binding"/>
</dbReference>
<evidence type="ECO:0000256" key="4">
    <source>
        <dbReference type="ARBA" id="ARBA00006936"/>
    </source>
</evidence>
<dbReference type="PROSITE" id="PS50102">
    <property type="entry name" value="RRM"/>
    <property type="match status" value="1"/>
</dbReference>
<dbReference type="GO" id="GO:0045252">
    <property type="term" value="C:oxoglutarate dehydrogenase complex"/>
    <property type="evidence" value="ECO:0007669"/>
    <property type="project" value="TreeGrafter"/>
</dbReference>
<evidence type="ECO:0000256" key="11">
    <source>
        <dbReference type="ARBA" id="ARBA00023052"/>
    </source>
</evidence>
<dbReference type="InterPro" id="IPR001017">
    <property type="entry name" value="DH_E1"/>
</dbReference>
<evidence type="ECO:0000256" key="13">
    <source>
        <dbReference type="ARBA" id="ARBA00037426"/>
    </source>
</evidence>
<dbReference type="GO" id="GO:0005759">
    <property type="term" value="C:mitochondrial matrix"/>
    <property type="evidence" value="ECO:0007669"/>
    <property type="project" value="UniProtKB-SubCell"/>
</dbReference>
<evidence type="ECO:0000256" key="18">
    <source>
        <dbReference type="SAM" id="MobiDB-lite"/>
    </source>
</evidence>
<feature type="compositionally biased region" description="Low complexity" evidence="18">
    <location>
        <begin position="2113"/>
        <end position="2138"/>
    </location>
</feature>
<evidence type="ECO:0000313" key="21">
    <source>
        <dbReference type="Proteomes" id="UP000189513"/>
    </source>
</evidence>
<keyword evidence="21" id="KW-1185">Reference proteome</keyword>
<dbReference type="SMART" id="SM00360">
    <property type="entry name" value="RRM"/>
    <property type="match status" value="1"/>
</dbReference>
<dbReference type="NCBIfam" id="NF008907">
    <property type="entry name" value="PRK12270.1"/>
    <property type="match status" value="1"/>
</dbReference>
<evidence type="ECO:0000256" key="9">
    <source>
        <dbReference type="ARBA" id="ARBA00022946"/>
    </source>
</evidence>
<keyword evidence="7" id="KW-0479">Metal-binding</keyword>
<feature type="region of interest" description="Disordered" evidence="18">
    <location>
        <begin position="2164"/>
        <end position="2185"/>
    </location>
</feature>
<dbReference type="GO" id="GO:0004591">
    <property type="term" value="F:oxoglutarate dehydrogenase (succinyl-transferring) activity"/>
    <property type="evidence" value="ECO:0007669"/>
    <property type="project" value="UniProtKB-EC"/>
</dbReference>
<dbReference type="InterPro" id="IPR027417">
    <property type="entry name" value="P-loop_NTPase"/>
</dbReference>
<feature type="compositionally biased region" description="Low complexity" evidence="18">
    <location>
        <begin position="1789"/>
        <end position="1799"/>
    </location>
</feature>
<keyword evidence="10" id="KW-0560">Oxidoreductase</keyword>
<dbReference type="CDD" id="cd02016">
    <property type="entry name" value="TPP_E1_OGDC_like"/>
    <property type="match status" value="1"/>
</dbReference>
<evidence type="ECO:0000256" key="17">
    <source>
        <dbReference type="PROSITE-ProRule" id="PRU00176"/>
    </source>
</evidence>
<dbReference type="InterPro" id="IPR053939">
    <property type="entry name" value="UTP25_C"/>
</dbReference>
<dbReference type="GO" id="GO:0003723">
    <property type="term" value="F:RNA binding"/>
    <property type="evidence" value="ECO:0007669"/>
    <property type="project" value="UniProtKB-UniRule"/>
</dbReference>
<keyword evidence="11" id="KW-0786">Thiamine pyrophosphate</keyword>
<dbReference type="InterPro" id="IPR032106">
    <property type="entry name" value="2-oxogl_dehyd_N"/>
</dbReference>
<dbReference type="Pfam" id="PF16870">
    <property type="entry name" value="OxoGdeHyase_C"/>
    <property type="match status" value="1"/>
</dbReference>
<evidence type="ECO:0000256" key="6">
    <source>
        <dbReference type="ARBA" id="ARBA00022532"/>
    </source>
</evidence>
<feature type="domain" description="RRM" evidence="19">
    <location>
        <begin position="1848"/>
        <end position="1921"/>
    </location>
</feature>
<name>A0A1V2KZQ6_CYBFA</name>
<feature type="compositionally biased region" description="Acidic residues" evidence="18">
    <location>
        <begin position="52"/>
        <end position="75"/>
    </location>
</feature>
<feature type="region of interest" description="Disordered" evidence="18">
    <location>
        <begin position="1618"/>
        <end position="1736"/>
    </location>
</feature>
<dbReference type="InterPro" id="IPR000504">
    <property type="entry name" value="RRM_dom"/>
</dbReference>
<comment type="cofactor">
    <cofactor evidence="1">
        <name>Mg(2+)</name>
        <dbReference type="ChEBI" id="CHEBI:18420"/>
    </cofactor>
</comment>
<gene>
    <name evidence="20" type="ORF">BON22_5073</name>
</gene>
<feature type="compositionally biased region" description="Polar residues" evidence="18">
    <location>
        <begin position="1639"/>
        <end position="1658"/>
    </location>
</feature>
<feature type="region of interest" description="Disordered" evidence="18">
    <location>
        <begin position="1779"/>
        <end position="1848"/>
    </location>
</feature>
<evidence type="ECO:0000256" key="16">
    <source>
        <dbReference type="ARBA" id="ARBA00051911"/>
    </source>
</evidence>
<dbReference type="SMART" id="SM00861">
    <property type="entry name" value="Transket_pyr"/>
    <property type="match status" value="1"/>
</dbReference>
<dbReference type="GO" id="GO:0030976">
    <property type="term" value="F:thiamine pyrophosphate binding"/>
    <property type="evidence" value="ECO:0007669"/>
    <property type="project" value="InterPro"/>
</dbReference>
<feature type="region of interest" description="Disordered" evidence="18">
    <location>
        <begin position="2113"/>
        <end position="2150"/>
    </location>
</feature>
<dbReference type="PANTHER" id="PTHR23152:SF4">
    <property type="entry name" value="2-OXOADIPATE DEHYDROGENASE COMPLEX COMPONENT E1"/>
    <property type="match status" value="1"/>
</dbReference>
<feature type="region of interest" description="Disordered" evidence="18">
    <location>
        <begin position="1"/>
        <end position="81"/>
    </location>
</feature>
<protein>
    <recommendedName>
        <fullName evidence="14">2-oxoglutarate dehydrogenase, mitochondrial</fullName>
        <ecNumber evidence="5">1.2.4.2</ecNumber>
    </recommendedName>
    <alternativeName>
        <fullName evidence="15">2-oxoglutarate dehydrogenase complex component E1</fullName>
    </alternativeName>
</protein>
<dbReference type="InterPro" id="IPR005475">
    <property type="entry name" value="Transketolase-like_Pyr-bd"/>
</dbReference>
<dbReference type="VEuPathDB" id="FungiDB:BON22_5073"/>
<feature type="compositionally biased region" description="Basic residues" evidence="18">
    <location>
        <begin position="1718"/>
        <end position="1728"/>
    </location>
</feature>
<dbReference type="EMBL" id="MPUK01000014">
    <property type="protein sequence ID" value="ONH65034.1"/>
    <property type="molecule type" value="Genomic_DNA"/>
</dbReference>
<dbReference type="Pfam" id="PF06862">
    <property type="entry name" value="Utp25_C"/>
    <property type="match status" value="1"/>
</dbReference>
<reference evidence="21" key="1">
    <citation type="journal article" date="2017" name="Genome Announc.">
        <title>Genome sequences of Cyberlindnera fabianii 65, Pichia kudriavzevii 129, and Saccharomyces cerevisiae 131 isolated from fermented masau fruits in Zimbabwe.</title>
        <authorList>
            <person name="van Rijswijck I.M.H."/>
            <person name="Derks M.F.L."/>
            <person name="Abee T."/>
            <person name="de Ridder D."/>
            <person name="Smid E.J."/>
        </authorList>
    </citation>
    <scope>NUCLEOTIDE SEQUENCE [LARGE SCALE GENOMIC DNA]</scope>
    <source>
        <strain evidence="21">65</strain>
    </source>
</reference>
<dbReference type="Gene3D" id="1.10.287.1150">
    <property type="entry name" value="TPP helical domain"/>
    <property type="match status" value="1"/>
</dbReference>
<evidence type="ECO:0000256" key="7">
    <source>
        <dbReference type="ARBA" id="ARBA00022723"/>
    </source>
</evidence>
<feature type="region of interest" description="Disordered" evidence="18">
    <location>
        <begin position="1929"/>
        <end position="1953"/>
    </location>
</feature>
<dbReference type="Pfam" id="PF02779">
    <property type="entry name" value="Transket_pyr"/>
    <property type="match status" value="1"/>
</dbReference>
<dbReference type="EC" id="1.2.4.2" evidence="5"/>